<feature type="chain" id="PRO_5004195742" description="Cytochrome c domain-containing protein" evidence="5">
    <location>
        <begin position="25"/>
        <end position="111"/>
    </location>
</feature>
<feature type="signal peptide" evidence="5">
    <location>
        <begin position="1"/>
        <end position="24"/>
    </location>
</feature>
<gene>
    <name evidence="7" type="ordered locus">Nham_1945</name>
</gene>
<dbReference type="HOGENOM" id="CLU_133116_1_1_5"/>
<keyword evidence="8" id="KW-1185">Reference proteome</keyword>
<evidence type="ECO:0000256" key="1">
    <source>
        <dbReference type="ARBA" id="ARBA00022617"/>
    </source>
</evidence>
<sequence>MPRQLLWIGYCTLVSSLLATACFAIPDHGPTRDADHGRVLVNRWCVSCHLVGTDQKQATTDAPPFATIAKNPDFDAAKLAFFLLEPHPKMPDMQLSRDETSDIAAYIATLK</sequence>
<keyword evidence="2 4" id="KW-0479">Metal-binding</keyword>
<keyword evidence="3 4" id="KW-0408">Iron</keyword>
<evidence type="ECO:0000313" key="8">
    <source>
        <dbReference type="Proteomes" id="UP000001953"/>
    </source>
</evidence>
<dbReference type="SUPFAM" id="SSF46626">
    <property type="entry name" value="Cytochrome c"/>
    <property type="match status" value="1"/>
</dbReference>
<dbReference type="Proteomes" id="UP000001953">
    <property type="component" value="Chromosome"/>
</dbReference>
<dbReference type="OrthoDB" id="7873796at2"/>
<keyword evidence="5" id="KW-0732">Signal</keyword>
<dbReference type="PROSITE" id="PS51007">
    <property type="entry name" value="CYTC"/>
    <property type="match status" value="1"/>
</dbReference>
<dbReference type="STRING" id="323097.Nham_1945"/>
<evidence type="ECO:0000313" key="7">
    <source>
        <dbReference type="EMBL" id="ABE62750.1"/>
    </source>
</evidence>
<dbReference type="EMBL" id="CP000319">
    <property type="protein sequence ID" value="ABE62750.1"/>
    <property type="molecule type" value="Genomic_DNA"/>
</dbReference>
<evidence type="ECO:0000256" key="4">
    <source>
        <dbReference type="PROSITE-ProRule" id="PRU00433"/>
    </source>
</evidence>
<protein>
    <recommendedName>
        <fullName evidence="6">Cytochrome c domain-containing protein</fullName>
    </recommendedName>
</protein>
<dbReference type="InterPro" id="IPR036909">
    <property type="entry name" value="Cyt_c-like_dom_sf"/>
</dbReference>
<dbReference type="Gene3D" id="1.10.760.10">
    <property type="entry name" value="Cytochrome c-like domain"/>
    <property type="match status" value="1"/>
</dbReference>
<dbReference type="GO" id="GO:0009055">
    <property type="term" value="F:electron transfer activity"/>
    <property type="evidence" value="ECO:0007669"/>
    <property type="project" value="InterPro"/>
</dbReference>
<dbReference type="PROSITE" id="PS51257">
    <property type="entry name" value="PROKAR_LIPOPROTEIN"/>
    <property type="match status" value="1"/>
</dbReference>
<proteinExistence type="predicted"/>
<reference evidence="7 8" key="1">
    <citation type="submission" date="2006-03" db="EMBL/GenBank/DDBJ databases">
        <title>Complete sequence of chromosome of Nitrobacter hamburgensis X14.</title>
        <authorList>
            <consortium name="US DOE Joint Genome Institute"/>
            <person name="Copeland A."/>
            <person name="Lucas S."/>
            <person name="Lapidus A."/>
            <person name="Barry K."/>
            <person name="Detter J.C."/>
            <person name="Glavina del Rio T."/>
            <person name="Hammon N."/>
            <person name="Israni S."/>
            <person name="Dalin E."/>
            <person name="Tice H."/>
            <person name="Pitluck S."/>
            <person name="Chain P."/>
            <person name="Malfatti S."/>
            <person name="Shin M."/>
            <person name="Vergez L."/>
            <person name="Schmutz J."/>
            <person name="Larimer F."/>
            <person name="Land M."/>
            <person name="Hauser L."/>
            <person name="Kyrpides N."/>
            <person name="Ivanova N."/>
            <person name="Ward B."/>
            <person name="Arp D."/>
            <person name="Klotz M."/>
            <person name="Stein L."/>
            <person name="O'Mullan G."/>
            <person name="Starkenburg S."/>
            <person name="Sayavedra L."/>
            <person name="Poret-Peterson A.T."/>
            <person name="Gentry M.E."/>
            <person name="Bruce D."/>
            <person name="Richardson P."/>
        </authorList>
    </citation>
    <scope>NUCLEOTIDE SEQUENCE [LARGE SCALE GENOMIC DNA]</scope>
    <source>
        <strain evidence="8">DSM 10229 / NCIMB 13809 / X14</strain>
    </source>
</reference>
<dbReference type="AlphaFoldDB" id="Q1QLZ7"/>
<accession>Q1QLZ7</accession>
<dbReference type="GO" id="GO:0046872">
    <property type="term" value="F:metal ion binding"/>
    <property type="evidence" value="ECO:0007669"/>
    <property type="project" value="UniProtKB-KW"/>
</dbReference>
<dbReference type="eggNOG" id="COG2010">
    <property type="taxonomic scope" value="Bacteria"/>
</dbReference>
<name>Q1QLZ7_NITHX</name>
<evidence type="ECO:0000259" key="6">
    <source>
        <dbReference type="PROSITE" id="PS51007"/>
    </source>
</evidence>
<keyword evidence="1 4" id="KW-0349">Heme</keyword>
<dbReference type="RefSeq" id="WP_011510430.1">
    <property type="nucleotide sequence ID" value="NC_007964.1"/>
</dbReference>
<dbReference type="Pfam" id="PF13442">
    <property type="entry name" value="Cytochrome_CBB3"/>
    <property type="match status" value="1"/>
</dbReference>
<dbReference type="KEGG" id="nha:Nham_1945"/>
<evidence type="ECO:0000256" key="2">
    <source>
        <dbReference type="ARBA" id="ARBA00022723"/>
    </source>
</evidence>
<evidence type="ECO:0000256" key="5">
    <source>
        <dbReference type="SAM" id="SignalP"/>
    </source>
</evidence>
<feature type="domain" description="Cytochrome c" evidence="6">
    <location>
        <begin position="32"/>
        <end position="111"/>
    </location>
</feature>
<dbReference type="InterPro" id="IPR009056">
    <property type="entry name" value="Cyt_c-like_dom"/>
</dbReference>
<organism evidence="7 8">
    <name type="scientific">Nitrobacter hamburgensis (strain DSM 10229 / NCIMB 13809 / X14)</name>
    <dbReference type="NCBI Taxonomy" id="323097"/>
    <lineage>
        <taxon>Bacteria</taxon>
        <taxon>Pseudomonadati</taxon>
        <taxon>Pseudomonadota</taxon>
        <taxon>Alphaproteobacteria</taxon>
        <taxon>Hyphomicrobiales</taxon>
        <taxon>Nitrobacteraceae</taxon>
        <taxon>Nitrobacter</taxon>
    </lineage>
</organism>
<evidence type="ECO:0000256" key="3">
    <source>
        <dbReference type="ARBA" id="ARBA00023004"/>
    </source>
</evidence>
<dbReference type="GO" id="GO:0020037">
    <property type="term" value="F:heme binding"/>
    <property type="evidence" value="ECO:0007669"/>
    <property type="project" value="InterPro"/>
</dbReference>